<accession>A0ABS4JFV5</accession>
<dbReference type="RefSeq" id="WP_209860902.1">
    <property type="nucleotide sequence ID" value="NZ_JAGGLD010000002.1"/>
</dbReference>
<proteinExistence type="predicted"/>
<gene>
    <name evidence="1" type="ORF">J2Z69_001618</name>
</gene>
<keyword evidence="2" id="KW-1185">Reference proteome</keyword>
<dbReference type="PANTHER" id="PTHR37827:SF1">
    <property type="entry name" value="HNH DOMAIN-CONTAINING PROTEIN"/>
    <property type="match status" value="1"/>
</dbReference>
<evidence type="ECO:0000313" key="1">
    <source>
        <dbReference type="EMBL" id="MBP2000587.1"/>
    </source>
</evidence>
<reference evidence="1 2" key="1">
    <citation type="submission" date="2021-03" db="EMBL/GenBank/DDBJ databases">
        <title>Genomic Encyclopedia of Type Strains, Phase IV (KMG-IV): sequencing the most valuable type-strain genomes for metagenomic binning, comparative biology and taxonomic classification.</title>
        <authorList>
            <person name="Goeker M."/>
        </authorList>
    </citation>
    <scope>NUCLEOTIDE SEQUENCE [LARGE SCALE GENOMIC DNA]</scope>
    <source>
        <strain evidence="1 2">DSM 26806</strain>
    </source>
</reference>
<evidence type="ECO:0008006" key="3">
    <source>
        <dbReference type="Google" id="ProtNLM"/>
    </source>
</evidence>
<dbReference type="EMBL" id="JAGGLD010000002">
    <property type="protein sequence ID" value="MBP2000587.1"/>
    <property type="molecule type" value="Genomic_DNA"/>
</dbReference>
<protein>
    <recommendedName>
        <fullName evidence="3">HNH endonuclease</fullName>
    </recommendedName>
</protein>
<dbReference type="PANTHER" id="PTHR37827">
    <property type="entry name" value="TUDOR DOMAIN-CONTAINING PROTEIN"/>
    <property type="match status" value="1"/>
</dbReference>
<organism evidence="1 2">
    <name type="scientific">Paenibacillus shirakamiensis</name>
    <dbReference type="NCBI Taxonomy" id="1265935"/>
    <lineage>
        <taxon>Bacteria</taxon>
        <taxon>Bacillati</taxon>
        <taxon>Bacillota</taxon>
        <taxon>Bacilli</taxon>
        <taxon>Bacillales</taxon>
        <taxon>Paenibacillaceae</taxon>
        <taxon>Paenibacillus</taxon>
    </lineage>
</organism>
<dbReference type="Proteomes" id="UP001519288">
    <property type="component" value="Unassembled WGS sequence"/>
</dbReference>
<evidence type="ECO:0000313" key="2">
    <source>
        <dbReference type="Proteomes" id="UP001519288"/>
    </source>
</evidence>
<sequence length="105" mass="11825">MSTSTPTIPTRCELCGRTEVKTTEHHLTPKEKGGTFLPTAQLCTSCHKQIHALYTNGDLIHMELTTISALQQDPQIASYLKWIRKQPSGVQPKVRKSARVRGRKR</sequence>
<comment type="caution">
    <text evidence="1">The sequence shown here is derived from an EMBL/GenBank/DDBJ whole genome shotgun (WGS) entry which is preliminary data.</text>
</comment>
<name>A0ABS4JFV5_9BACL</name>